<accession>A0AAV4J390</accession>
<feature type="region of interest" description="Disordered" evidence="1">
    <location>
        <begin position="83"/>
        <end position="124"/>
    </location>
</feature>
<dbReference type="AlphaFoldDB" id="A0AAV4J390"/>
<gene>
    <name evidence="2" type="ORF">ElyMa_006817000</name>
</gene>
<reference evidence="2 3" key="1">
    <citation type="journal article" date="2021" name="Elife">
        <title>Chloroplast acquisition without the gene transfer in kleptoplastic sea slugs, Plakobranchus ocellatus.</title>
        <authorList>
            <person name="Maeda T."/>
            <person name="Takahashi S."/>
            <person name="Yoshida T."/>
            <person name="Shimamura S."/>
            <person name="Takaki Y."/>
            <person name="Nagai Y."/>
            <person name="Toyoda A."/>
            <person name="Suzuki Y."/>
            <person name="Arimoto A."/>
            <person name="Ishii H."/>
            <person name="Satoh N."/>
            <person name="Nishiyama T."/>
            <person name="Hasebe M."/>
            <person name="Maruyama T."/>
            <person name="Minagawa J."/>
            <person name="Obokata J."/>
            <person name="Shigenobu S."/>
        </authorList>
    </citation>
    <scope>NUCLEOTIDE SEQUENCE [LARGE SCALE GENOMIC DNA]</scope>
</reference>
<organism evidence="2 3">
    <name type="scientific">Elysia marginata</name>
    <dbReference type="NCBI Taxonomy" id="1093978"/>
    <lineage>
        <taxon>Eukaryota</taxon>
        <taxon>Metazoa</taxon>
        <taxon>Spiralia</taxon>
        <taxon>Lophotrochozoa</taxon>
        <taxon>Mollusca</taxon>
        <taxon>Gastropoda</taxon>
        <taxon>Heterobranchia</taxon>
        <taxon>Euthyneura</taxon>
        <taxon>Panpulmonata</taxon>
        <taxon>Sacoglossa</taxon>
        <taxon>Placobranchoidea</taxon>
        <taxon>Plakobranchidae</taxon>
        <taxon>Elysia</taxon>
    </lineage>
</organism>
<comment type="caution">
    <text evidence="2">The sequence shown here is derived from an EMBL/GenBank/DDBJ whole genome shotgun (WGS) entry which is preliminary data.</text>
</comment>
<sequence length="184" mass="20909">MQKSAGISPENVFVFANTGASKDHVFGWQAIEYETVIMGQELERPDLLIADKFRDRMSTLFALLDVRQSQRETFYRHKQTCHSSKWKIRGQQSDPPGGQQSDPPGGQQSDPLGSQQRAADVFPEKRVAAPKMRRYFRWDATATELVKEYFHKNFTDGLNFKNSLPGKSFTCRVSERVSHSGGVH</sequence>
<dbReference type="Proteomes" id="UP000762676">
    <property type="component" value="Unassembled WGS sequence"/>
</dbReference>
<dbReference type="EMBL" id="BMAT01013644">
    <property type="protein sequence ID" value="GFS17224.1"/>
    <property type="molecule type" value="Genomic_DNA"/>
</dbReference>
<name>A0AAV4J390_9GAST</name>
<evidence type="ECO:0000313" key="3">
    <source>
        <dbReference type="Proteomes" id="UP000762676"/>
    </source>
</evidence>
<keyword evidence="3" id="KW-1185">Reference proteome</keyword>
<evidence type="ECO:0000313" key="2">
    <source>
        <dbReference type="EMBL" id="GFS17224.1"/>
    </source>
</evidence>
<evidence type="ECO:0000256" key="1">
    <source>
        <dbReference type="SAM" id="MobiDB-lite"/>
    </source>
</evidence>
<proteinExistence type="predicted"/>
<protein>
    <submittedName>
        <fullName evidence="2">Uncharacterized protein</fullName>
    </submittedName>
</protein>
<feature type="compositionally biased region" description="Low complexity" evidence="1">
    <location>
        <begin position="90"/>
        <end position="111"/>
    </location>
</feature>